<name>A0A8D8FV76_CULPI</name>
<keyword evidence="1" id="KW-0472">Membrane</keyword>
<protein>
    <submittedName>
        <fullName evidence="2">(northern house mosquito) hypothetical protein</fullName>
    </submittedName>
</protein>
<proteinExistence type="predicted"/>
<dbReference type="AlphaFoldDB" id="A0A8D8FV76"/>
<evidence type="ECO:0000256" key="1">
    <source>
        <dbReference type="SAM" id="Phobius"/>
    </source>
</evidence>
<accession>A0A8D8FV76</accession>
<keyword evidence="1" id="KW-0812">Transmembrane</keyword>
<keyword evidence="1" id="KW-1133">Transmembrane helix</keyword>
<reference evidence="2" key="1">
    <citation type="submission" date="2021-05" db="EMBL/GenBank/DDBJ databases">
        <authorList>
            <person name="Alioto T."/>
            <person name="Alioto T."/>
            <person name="Gomez Garrido J."/>
        </authorList>
    </citation>
    <scope>NUCLEOTIDE SEQUENCE</scope>
</reference>
<evidence type="ECO:0000313" key="2">
    <source>
        <dbReference type="EMBL" id="CAG6484320.1"/>
    </source>
</evidence>
<dbReference type="EMBL" id="HBUE01333150">
    <property type="protein sequence ID" value="CAG6594526.1"/>
    <property type="molecule type" value="Transcribed_RNA"/>
</dbReference>
<organism evidence="2">
    <name type="scientific">Culex pipiens</name>
    <name type="common">House mosquito</name>
    <dbReference type="NCBI Taxonomy" id="7175"/>
    <lineage>
        <taxon>Eukaryota</taxon>
        <taxon>Metazoa</taxon>
        <taxon>Ecdysozoa</taxon>
        <taxon>Arthropoda</taxon>
        <taxon>Hexapoda</taxon>
        <taxon>Insecta</taxon>
        <taxon>Pterygota</taxon>
        <taxon>Neoptera</taxon>
        <taxon>Endopterygota</taxon>
        <taxon>Diptera</taxon>
        <taxon>Nematocera</taxon>
        <taxon>Culicoidea</taxon>
        <taxon>Culicidae</taxon>
        <taxon>Culicinae</taxon>
        <taxon>Culicini</taxon>
        <taxon>Culex</taxon>
        <taxon>Culex</taxon>
    </lineage>
</organism>
<feature type="transmembrane region" description="Helical" evidence="1">
    <location>
        <begin position="6"/>
        <end position="30"/>
    </location>
</feature>
<dbReference type="EMBL" id="HBUE01226417">
    <property type="protein sequence ID" value="CAG6542438.1"/>
    <property type="molecule type" value="Transcribed_RNA"/>
</dbReference>
<sequence>MGWTVVPAAAAAAEAIAASFLILAASMFAARFGVGWLADMDTAGFDTKDVSREMSLGVGAFCGGCCGSVVTGGAVVTTVGADCVLMICIAGGFAEGGITGRASWASRELTTPKLGAR</sequence>
<dbReference type="EMBL" id="HBUE01098999">
    <property type="protein sequence ID" value="CAG6484320.1"/>
    <property type="molecule type" value="Transcribed_RNA"/>
</dbReference>